<dbReference type="Pfam" id="PF03659">
    <property type="entry name" value="Glyco_hydro_71"/>
    <property type="match status" value="1"/>
</dbReference>
<keyword evidence="1" id="KW-0732">Signal</keyword>
<accession>A0A1G4B1F0</accession>
<evidence type="ECO:0000256" key="1">
    <source>
        <dbReference type="SAM" id="SignalP"/>
    </source>
</evidence>
<keyword evidence="3" id="KW-1185">Reference proteome</keyword>
<dbReference type="Gene3D" id="3.20.20.80">
    <property type="entry name" value="Glycosidases"/>
    <property type="match status" value="1"/>
</dbReference>
<gene>
    <name evidence="2" type="ORF">CORC01_09573</name>
</gene>
<dbReference type="Proteomes" id="UP000176998">
    <property type="component" value="Unassembled WGS sequence"/>
</dbReference>
<name>A0A1G4B1F0_9PEZI</name>
<dbReference type="AlphaFoldDB" id="A0A1G4B1F0"/>
<evidence type="ECO:0000313" key="2">
    <source>
        <dbReference type="EMBL" id="OHE95186.1"/>
    </source>
</evidence>
<feature type="signal peptide" evidence="1">
    <location>
        <begin position="1"/>
        <end position="18"/>
    </location>
</feature>
<dbReference type="STRING" id="1209926.A0A1G4B1F0"/>
<organism evidence="2 3">
    <name type="scientific">Colletotrichum orchidophilum</name>
    <dbReference type="NCBI Taxonomy" id="1209926"/>
    <lineage>
        <taxon>Eukaryota</taxon>
        <taxon>Fungi</taxon>
        <taxon>Dikarya</taxon>
        <taxon>Ascomycota</taxon>
        <taxon>Pezizomycotina</taxon>
        <taxon>Sordariomycetes</taxon>
        <taxon>Hypocreomycetidae</taxon>
        <taxon>Glomerellales</taxon>
        <taxon>Glomerellaceae</taxon>
        <taxon>Colletotrichum</taxon>
    </lineage>
</organism>
<evidence type="ECO:0000313" key="3">
    <source>
        <dbReference type="Proteomes" id="UP000176998"/>
    </source>
</evidence>
<reference evidence="2 3" key="1">
    <citation type="submission" date="2016-09" db="EMBL/GenBank/DDBJ databases">
        <authorList>
            <person name="Capua I."/>
            <person name="De Benedictis P."/>
            <person name="Joannis T."/>
            <person name="Lombin L.H."/>
            <person name="Cattoli G."/>
        </authorList>
    </citation>
    <scope>NUCLEOTIDE SEQUENCE [LARGE SCALE GENOMIC DNA]</scope>
    <source>
        <strain evidence="2 3">IMI 309357</strain>
    </source>
</reference>
<feature type="chain" id="PRO_5009602367" evidence="1">
    <location>
        <begin position="19"/>
        <end position="101"/>
    </location>
</feature>
<dbReference type="OrthoDB" id="1046782at2759"/>
<keyword evidence="2" id="KW-0378">Hydrolase</keyword>
<comment type="caution">
    <text evidence="2">The sequence shown here is derived from an EMBL/GenBank/DDBJ whole genome shotgun (WGS) entry which is preliminary data.</text>
</comment>
<dbReference type="GO" id="GO:0051118">
    <property type="term" value="F:glucan endo-1,3-alpha-glucosidase activity"/>
    <property type="evidence" value="ECO:0007669"/>
    <property type="project" value="InterPro"/>
</dbReference>
<dbReference type="GeneID" id="34562712"/>
<sequence>MKLNVLLLAVTGAVRVQSTTVFAHFIVGNKAEYTESTWRTDIRLSKEAHIDAFAFNIAHREPMYEVSLERAFNVAKDEGFKLLFSLDYVGRGPWPKKTVIS</sequence>
<dbReference type="InterPro" id="IPR005197">
    <property type="entry name" value="Glyco_hydro_71"/>
</dbReference>
<proteinExistence type="predicted"/>
<dbReference type="EMBL" id="MJBS01000087">
    <property type="protein sequence ID" value="OHE95186.1"/>
    <property type="molecule type" value="Genomic_DNA"/>
</dbReference>
<dbReference type="RefSeq" id="XP_022472348.1">
    <property type="nucleotide sequence ID" value="XM_022621202.1"/>
</dbReference>
<protein>
    <submittedName>
        <fullName evidence="2">Glycosyl hydrolase family 71 protein</fullName>
    </submittedName>
</protein>